<dbReference type="InterPro" id="IPR009492">
    <property type="entry name" value="TniQ"/>
</dbReference>
<evidence type="ECO:0000313" key="2">
    <source>
        <dbReference type="EMBL" id="QKS50104.1"/>
    </source>
</evidence>
<keyword evidence="3" id="KW-1185">Reference proteome</keyword>
<gene>
    <name evidence="2" type="ORF">HUE56_06185</name>
</gene>
<feature type="domain" description="TniQ" evidence="1">
    <location>
        <begin position="2"/>
        <end position="114"/>
    </location>
</feature>
<dbReference type="Proteomes" id="UP000509702">
    <property type="component" value="Plasmid unnamed3"/>
</dbReference>
<name>A0A6N1ALY5_9PROT</name>
<dbReference type="AlphaFoldDB" id="A0A6N1ALY5"/>
<organism evidence="2 3">
    <name type="scientific">Azospirillum oryzae</name>
    <dbReference type="NCBI Taxonomy" id="286727"/>
    <lineage>
        <taxon>Bacteria</taxon>
        <taxon>Pseudomonadati</taxon>
        <taxon>Pseudomonadota</taxon>
        <taxon>Alphaproteobacteria</taxon>
        <taxon>Rhodospirillales</taxon>
        <taxon>Azospirillaceae</taxon>
        <taxon>Azospirillum</taxon>
    </lineage>
</organism>
<accession>A0A6N1ALY5</accession>
<sequence>MPGFLVRQAERARLRSVSELAAIAGLRQPSSTVSNDDLTPLAFLTGIPSDRLDAMAYRPVDGGRHRYLGSAIDRDLIALRPRRVCPVCLKETGFHRMEWDFAPATACLRHHCRLETSCPLCGRRFGWEHPSLTECPCGASITALLPRIIPDAVVSALSDLYAITSGASLPWIPPELTDCTPSDLLKATLMIGMVVTGWNGRHRVASMVAAGVEAVDAIMVAGANGLHRWPASLEEIRRTGIRPPWVWAGSAPYLLHLRRVIG</sequence>
<dbReference type="KEGG" id="aoz:HUE56_06185"/>
<protein>
    <submittedName>
        <fullName evidence="2">TniQ family protein</fullName>
    </submittedName>
</protein>
<proteinExistence type="predicted"/>
<evidence type="ECO:0000259" key="1">
    <source>
        <dbReference type="Pfam" id="PF06527"/>
    </source>
</evidence>
<dbReference type="EMBL" id="CP054617">
    <property type="protein sequence ID" value="QKS50104.1"/>
    <property type="molecule type" value="Genomic_DNA"/>
</dbReference>
<geneLocation type="plasmid" evidence="2 3">
    <name>unnamed3</name>
</geneLocation>
<reference evidence="2 3" key="1">
    <citation type="submission" date="2020-06" db="EMBL/GenBank/DDBJ databases">
        <title>Complete genome of Azosprillum oryzae KACC14407.</title>
        <authorList>
            <person name="Kim M."/>
            <person name="Park Y.-J."/>
            <person name="Shin J.-H."/>
        </authorList>
    </citation>
    <scope>NUCLEOTIDE SEQUENCE [LARGE SCALE GENOMIC DNA]</scope>
    <source>
        <strain evidence="2 3">KACC 14407</strain>
        <plasmid evidence="2 3">unnamed3</plasmid>
    </source>
</reference>
<keyword evidence="2" id="KW-0614">Plasmid</keyword>
<dbReference type="Pfam" id="PF06527">
    <property type="entry name" value="TniQ"/>
    <property type="match status" value="1"/>
</dbReference>
<evidence type="ECO:0000313" key="3">
    <source>
        <dbReference type="Proteomes" id="UP000509702"/>
    </source>
</evidence>